<dbReference type="Pfam" id="PF06564">
    <property type="entry name" value="CBP_BcsQ"/>
    <property type="match status" value="1"/>
</dbReference>
<dbReference type="PANTHER" id="PTHR13696">
    <property type="entry name" value="P-LOOP CONTAINING NUCLEOSIDE TRIPHOSPHATE HYDROLASE"/>
    <property type="match status" value="1"/>
</dbReference>
<accession>A0ABS8CET1</accession>
<dbReference type="Proteomes" id="UP000776983">
    <property type="component" value="Unassembled WGS sequence"/>
</dbReference>
<dbReference type="NCBIfam" id="TIGR03371">
    <property type="entry name" value="cellulose_yhjQ"/>
    <property type="match status" value="1"/>
</dbReference>
<dbReference type="InterPro" id="IPR027417">
    <property type="entry name" value="P-loop_NTPase"/>
</dbReference>
<organism evidence="1 2">
    <name type="scientific">Mesopusillimonas faecipullorum</name>
    <dbReference type="NCBI Taxonomy" id="2755040"/>
    <lineage>
        <taxon>Bacteria</taxon>
        <taxon>Pseudomonadati</taxon>
        <taxon>Pseudomonadota</taxon>
        <taxon>Betaproteobacteria</taxon>
        <taxon>Burkholderiales</taxon>
        <taxon>Alcaligenaceae</taxon>
        <taxon>Mesopusillimonas</taxon>
    </lineage>
</organism>
<comment type="caution">
    <text evidence="1">The sequence shown here is derived from an EMBL/GenBank/DDBJ whole genome shotgun (WGS) entry which is preliminary data.</text>
</comment>
<dbReference type="InterPro" id="IPR017746">
    <property type="entry name" value="Cellulose_synthase_operon_BcsQ"/>
</dbReference>
<dbReference type="EMBL" id="JACDXW010000006">
    <property type="protein sequence ID" value="MCB5364533.1"/>
    <property type="molecule type" value="Genomic_DNA"/>
</dbReference>
<proteinExistence type="predicted"/>
<dbReference type="InterPro" id="IPR050678">
    <property type="entry name" value="DNA_Partitioning_ATPase"/>
</dbReference>
<dbReference type="SUPFAM" id="SSF52540">
    <property type="entry name" value="P-loop containing nucleoside triphosphate hydrolases"/>
    <property type="match status" value="1"/>
</dbReference>
<dbReference type="PANTHER" id="PTHR13696:SF99">
    <property type="entry name" value="COBYRINIC ACID AC-DIAMIDE SYNTHASE"/>
    <property type="match status" value="1"/>
</dbReference>
<dbReference type="Gene3D" id="3.40.50.300">
    <property type="entry name" value="P-loop containing nucleotide triphosphate hydrolases"/>
    <property type="match status" value="1"/>
</dbReference>
<reference evidence="1 2" key="1">
    <citation type="submission" date="2020-07" db="EMBL/GenBank/DDBJ databases">
        <title>Pusillimonas sp. nov., isolated from poultry manure in Taiwan.</title>
        <authorList>
            <person name="Lin S.-Y."/>
            <person name="Tang Y.-S."/>
            <person name="Young C.-C."/>
        </authorList>
    </citation>
    <scope>NUCLEOTIDE SEQUENCE [LARGE SCALE GENOMIC DNA]</scope>
    <source>
        <strain evidence="1 2">CC-YST705</strain>
    </source>
</reference>
<name>A0ABS8CET1_9BURK</name>
<dbReference type="RefSeq" id="WP_315859964.1">
    <property type="nucleotide sequence ID" value="NZ_JACDXW010000006.1"/>
</dbReference>
<evidence type="ECO:0000313" key="2">
    <source>
        <dbReference type="Proteomes" id="UP000776983"/>
    </source>
</evidence>
<protein>
    <submittedName>
        <fullName evidence="1">Cellulose synthase operon protein YhjQ</fullName>
    </submittedName>
</protein>
<keyword evidence="2" id="KW-1185">Reference proteome</keyword>
<gene>
    <name evidence="1" type="primary">yhjQ</name>
    <name evidence="1" type="ORF">H0484_12330</name>
</gene>
<evidence type="ECO:0000313" key="1">
    <source>
        <dbReference type="EMBL" id="MCB5364533.1"/>
    </source>
</evidence>
<sequence>MKTLAVLSAKGGVGKTSVASNLAVALAQAGQPVLLIDLDPQNAVCHHFGIAPDAGPGISLATLRGQNWRTAAVETESGVLVLPYGIPSELERIAFETTIDLQTGWPLNALQDMQLAPGTLVIFDTPPGPSTYARKTLCLVQLAVVVTLPDAASYATLHIMEGLLDEYSRPRPGFLGTHYVINQADSSQPLSRDVAALLKTELGADIIGRIHKDQFMPEALANGQDVLRFAPYSQSAQDVSDFARVVTQQLRTGTVSP</sequence>